<evidence type="ECO:0000313" key="1">
    <source>
        <dbReference type="EMBL" id="GAM75883.1"/>
    </source>
</evidence>
<dbReference type="STRING" id="1481914.JCM19241_181"/>
<sequence>MQASLAKERQRNGRIKLLALLALFVIPVIAAKVILYMNWYEGGATNKGTLIEPRFTFEKAGLSNPIPESWQLVFIVPEVCDSVCEERWYLLNQSKIALGVYSERVEVALYVSTSSDAKWVEALEIEHKVLVLPEQELPIADQDYLLVDPLGQWVIRYPEVDSEQAVSQSKGLISDVRKILKLSRVG</sequence>
<dbReference type="EMBL" id="BBSC01000005">
    <property type="protein sequence ID" value="GAM75883.1"/>
    <property type="molecule type" value="Genomic_DNA"/>
</dbReference>
<accession>A0A0B8QLE2</accession>
<evidence type="ECO:0000313" key="2">
    <source>
        <dbReference type="Proteomes" id="UP000031666"/>
    </source>
</evidence>
<reference evidence="1 2" key="1">
    <citation type="submission" date="2015-01" db="EMBL/GenBank/DDBJ databases">
        <title>Vibrio sp. C94 JCM 19241 whole genome shotgun sequence.</title>
        <authorList>
            <person name="Sawabe T."/>
            <person name="Meirelles P."/>
            <person name="Feng G."/>
            <person name="Sayaka M."/>
            <person name="Hattori M."/>
            <person name="Ohkuma M."/>
        </authorList>
    </citation>
    <scope>NUCLEOTIDE SEQUENCE [LARGE SCALE GENOMIC DNA]</scope>
    <source>
        <strain evidence="2">JCM 19241</strain>
    </source>
</reference>
<reference evidence="1 2" key="2">
    <citation type="submission" date="2015-01" db="EMBL/GenBank/DDBJ databases">
        <authorList>
            <consortium name="NBRP consortium"/>
            <person name="Sawabe T."/>
            <person name="Meirelles P."/>
            <person name="Feng G."/>
            <person name="Sayaka M."/>
            <person name="Hattori M."/>
            <person name="Ohkuma M."/>
        </authorList>
    </citation>
    <scope>NUCLEOTIDE SEQUENCE [LARGE SCALE GENOMIC DNA]</scope>
    <source>
        <strain evidence="2">JCM 19241</strain>
    </source>
</reference>
<comment type="caution">
    <text evidence="1">The sequence shown here is derived from an EMBL/GenBank/DDBJ whole genome shotgun (WGS) entry which is preliminary data.</text>
</comment>
<gene>
    <name evidence="1" type="ORF">JCM19241_181</name>
</gene>
<protein>
    <submittedName>
        <fullName evidence="1">Hypotehtical protein</fullName>
    </submittedName>
</protein>
<dbReference type="Proteomes" id="UP000031666">
    <property type="component" value="Unassembled WGS sequence"/>
</dbReference>
<proteinExistence type="predicted"/>
<name>A0A0B8QLE2_9VIBR</name>
<organism evidence="1 2">
    <name type="scientific">Vibrio ishigakensis</name>
    <dbReference type="NCBI Taxonomy" id="1481914"/>
    <lineage>
        <taxon>Bacteria</taxon>
        <taxon>Pseudomonadati</taxon>
        <taxon>Pseudomonadota</taxon>
        <taxon>Gammaproteobacteria</taxon>
        <taxon>Vibrionales</taxon>
        <taxon>Vibrionaceae</taxon>
        <taxon>Vibrio</taxon>
    </lineage>
</organism>
<dbReference type="AlphaFoldDB" id="A0A0B8QLE2"/>